<sequence>MTLNNMSSCIGMLRCSTWRRCHAFFTLTL</sequence>
<accession>A0A0A9CB69</accession>
<reference evidence="1" key="1">
    <citation type="submission" date="2014-09" db="EMBL/GenBank/DDBJ databases">
        <authorList>
            <person name="Magalhaes I.L.F."/>
            <person name="Oliveira U."/>
            <person name="Santos F.R."/>
            <person name="Vidigal T.H.D.A."/>
            <person name="Brescovit A.D."/>
            <person name="Santos A.J."/>
        </authorList>
    </citation>
    <scope>NUCLEOTIDE SEQUENCE</scope>
    <source>
        <tissue evidence="1">Shoot tissue taken approximately 20 cm above the soil surface</tissue>
    </source>
</reference>
<name>A0A0A9CB69_ARUDO</name>
<organism evidence="1">
    <name type="scientific">Arundo donax</name>
    <name type="common">Giant reed</name>
    <name type="synonym">Donax arundinaceus</name>
    <dbReference type="NCBI Taxonomy" id="35708"/>
    <lineage>
        <taxon>Eukaryota</taxon>
        <taxon>Viridiplantae</taxon>
        <taxon>Streptophyta</taxon>
        <taxon>Embryophyta</taxon>
        <taxon>Tracheophyta</taxon>
        <taxon>Spermatophyta</taxon>
        <taxon>Magnoliopsida</taxon>
        <taxon>Liliopsida</taxon>
        <taxon>Poales</taxon>
        <taxon>Poaceae</taxon>
        <taxon>PACMAD clade</taxon>
        <taxon>Arundinoideae</taxon>
        <taxon>Arundineae</taxon>
        <taxon>Arundo</taxon>
    </lineage>
</organism>
<reference evidence="1" key="2">
    <citation type="journal article" date="2015" name="Data Brief">
        <title>Shoot transcriptome of the giant reed, Arundo donax.</title>
        <authorList>
            <person name="Barrero R.A."/>
            <person name="Guerrero F.D."/>
            <person name="Moolhuijzen P."/>
            <person name="Goolsby J.A."/>
            <person name="Tidwell J."/>
            <person name="Bellgard S.E."/>
            <person name="Bellgard M.I."/>
        </authorList>
    </citation>
    <scope>NUCLEOTIDE SEQUENCE</scope>
    <source>
        <tissue evidence="1">Shoot tissue taken approximately 20 cm above the soil surface</tissue>
    </source>
</reference>
<proteinExistence type="predicted"/>
<evidence type="ECO:0000313" key="1">
    <source>
        <dbReference type="EMBL" id="JAD70600.1"/>
    </source>
</evidence>
<dbReference type="EMBL" id="GBRH01227295">
    <property type="protein sequence ID" value="JAD70600.1"/>
    <property type="molecule type" value="Transcribed_RNA"/>
</dbReference>
<dbReference type="AlphaFoldDB" id="A0A0A9CB69"/>
<protein>
    <submittedName>
        <fullName evidence="1">Uncharacterized protein</fullName>
    </submittedName>
</protein>